<evidence type="ECO:0000313" key="1">
    <source>
        <dbReference type="Proteomes" id="UP000887576"/>
    </source>
</evidence>
<accession>A0AC34PWV4</accession>
<evidence type="ECO:0000313" key="2">
    <source>
        <dbReference type="WBParaSite" id="JU765_v2.g10757.t1"/>
    </source>
</evidence>
<name>A0AC34PWV4_9BILA</name>
<sequence length="172" mass="19731">MFGRCAKNAFDEKGQTIFSNDILTIDSTLKVEVTAETIQVIKKKNDFCDNALLKDETFKDLSVVVGDEQIQAHKCILAIASPVFSAMFEKHTKESKEGKVTIDDFEHDTVKAGVEFMYRRKLIEKLTMENLLNLYRFADKYQLIDTVRIPLKSTRSLIEISGINIRRHRNPT</sequence>
<dbReference type="Proteomes" id="UP000887576">
    <property type="component" value="Unplaced"/>
</dbReference>
<dbReference type="WBParaSite" id="JU765_v2.g10757.t1">
    <property type="protein sequence ID" value="JU765_v2.g10757.t1"/>
    <property type="gene ID" value="JU765_v2.g10757"/>
</dbReference>
<organism evidence="1 2">
    <name type="scientific">Panagrolaimus sp. JU765</name>
    <dbReference type="NCBI Taxonomy" id="591449"/>
    <lineage>
        <taxon>Eukaryota</taxon>
        <taxon>Metazoa</taxon>
        <taxon>Ecdysozoa</taxon>
        <taxon>Nematoda</taxon>
        <taxon>Chromadorea</taxon>
        <taxon>Rhabditida</taxon>
        <taxon>Tylenchina</taxon>
        <taxon>Panagrolaimomorpha</taxon>
        <taxon>Panagrolaimoidea</taxon>
        <taxon>Panagrolaimidae</taxon>
        <taxon>Panagrolaimus</taxon>
    </lineage>
</organism>
<protein>
    <submittedName>
        <fullName evidence="2">BTB domain-containing protein</fullName>
    </submittedName>
</protein>
<proteinExistence type="predicted"/>
<reference evidence="2" key="1">
    <citation type="submission" date="2022-11" db="UniProtKB">
        <authorList>
            <consortium name="WormBaseParasite"/>
        </authorList>
    </citation>
    <scope>IDENTIFICATION</scope>
</reference>